<dbReference type="Proteomes" id="UP001500021">
    <property type="component" value="Unassembled WGS sequence"/>
</dbReference>
<evidence type="ECO:0000313" key="2">
    <source>
        <dbReference type="EMBL" id="GAA0812669.1"/>
    </source>
</evidence>
<protein>
    <submittedName>
        <fullName evidence="2">Uncharacterized protein</fullName>
    </submittedName>
</protein>
<feature type="chain" id="PRO_5045078506" evidence="1">
    <location>
        <begin position="24"/>
        <end position="185"/>
    </location>
</feature>
<evidence type="ECO:0000313" key="3">
    <source>
        <dbReference type="Proteomes" id="UP001500021"/>
    </source>
</evidence>
<name>A0ABN1L4C0_9GAMM</name>
<sequence>MNNFNKILCLSLIALLGSTGAYAIEHADITEEVKRCAGENDNTKRLSCFDALSQSVKSTPVILAPAAVGKSSTSTVTTDTQVAEKNTAPIVLTQHEKEEAFAKSEEAASNEPEITSITLTIASLKKMLRGEWKITFTNGQVWKQKGSERLSLKAGQEVQLSKGALSAYYLQKLDSNKRIQVKRLK</sequence>
<evidence type="ECO:0000256" key="1">
    <source>
        <dbReference type="SAM" id="SignalP"/>
    </source>
</evidence>
<reference evidence="2 3" key="1">
    <citation type="journal article" date="2019" name="Int. J. Syst. Evol. Microbiol.">
        <title>The Global Catalogue of Microorganisms (GCM) 10K type strain sequencing project: providing services to taxonomists for standard genome sequencing and annotation.</title>
        <authorList>
            <consortium name="The Broad Institute Genomics Platform"/>
            <consortium name="The Broad Institute Genome Sequencing Center for Infectious Disease"/>
            <person name="Wu L."/>
            <person name="Ma J."/>
        </authorList>
    </citation>
    <scope>NUCLEOTIDE SEQUENCE [LARGE SCALE GENOMIC DNA]</scope>
    <source>
        <strain evidence="2 3">JCM 15608</strain>
    </source>
</reference>
<comment type="caution">
    <text evidence="2">The sequence shown here is derived from an EMBL/GenBank/DDBJ whole genome shotgun (WGS) entry which is preliminary data.</text>
</comment>
<proteinExistence type="predicted"/>
<gene>
    <name evidence="2" type="ORF">GCM10009111_06950</name>
</gene>
<dbReference type="EMBL" id="BAAAFA010000002">
    <property type="protein sequence ID" value="GAA0812669.1"/>
    <property type="molecule type" value="Genomic_DNA"/>
</dbReference>
<dbReference type="RefSeq" id="WP_215980096.1">
    <property type="nucleotide sequence ID" value="NZ_BAAAFA010000002.1"/>
</dbReference>
<feature type="signal peptide" evidence="1">
    <location>
        <begin position="1"/>
        <end position="23"/>
    </location>
</feature>
<keyword evidence="1" id="KW-0732">Signal</keyword>
<keyword evidence="3" id="KW-1185">Reference proteome</keyword>
<accession>A0ABN1L4C0</accession>
<organism evidence="2 3">
    <name type="scientific">Colwellia asteriadis</name>
    <dbReference type="NCBI Taxonomy" id="517723"/>
    <lineage>
        <taxon>Bacteria</taxon>
        <taxon>Pseudomonadati</taxon>
        <taxon>Pseudomonadota</taxon>
        <taxon>Gammaproteobacteria</taxon>
        <taxon>Alteromonadales</taxon>
        <taxon>Colwelliaceae</taxon>
        <taxon>Colwellia</taxon>
    </lineage>
</organism>